<dbReference type="Proteomes" id="UP001158045">
    <property type="component" value="Unassembled WGS sequence"/>
</dbReference>
<evidence type="ECO:0000256" key="4">
    <source>
        <dbReference type="PIRNR" id="PIRNR000446"/>
    </source>
</evidence>
<name>A0ABT6NBW5_9FIRM</name>
<evidence type="ECO:0000259" key="5">
    <source>
        <dbReference type="SMART" id="SM00827"/>
    </source>
</evidence>
<dbReference type="NCBIfam" id="TIGR00128">
    <property type="entry name" value="fabD"/>
    <property type="match status" value="1"/>
</dbReference>
<dbReference type="SUPFAM" id="SSF52151">
    <property type="entry name" value="FabD/lysophospholipase-like"/>
    <property type="match status" value="1"/>
</dbReference>
<dbReference type="Gene3D" id="3.40.366.10">
    <property type="entry name" value="Malonyl-Coenzyme A Acyl Carrier Protein, domain 2"/>
    <property type="match status" value="1"/>
</dbReference>
<dbReference type="RefSeq" id="WP_281093743.1">
    <property type="nucleotide sequence ID" value="NZ_JARYZI010000004.1"/>
</dbReference>
<dbReference type="PANTHER" id="PTHR42681">
    <property type="entry name" value="MALONYL-COA-ACYL CARRIER PROTEIN TRANSACYLASE, MITOCHONDRIAL"/>
    <property type="match status" value="1"/>
</dbReference>
<evidence type="ECO:0000256" key="2">
    <source>
        <dbReference type="ARBA" id="ARBA00023315"/>
    </source>
</evidence>
<dbReference type="GO" id="GO:0004314">
    <property type="term" value="F:[acyl-carrier-protein] S-malonyltransferase activity"/>
    <property type="evidence" value="ECO:0007669"/>
    <property type="project" value="UniProtKB-EC"/>
</dbReference>
<dbReference type="Pfam" id="PF00698">
    <property type="entry name" value="Acyl_transf_1"/>
    <property type="match status" value="1"/>
</dbReference>
<comment type="catalytic activity">
    <reaction evidence="3 4">
        <text>holo-[ACP] + malonyl-CoA = malonyl-[ACP] + CoA</text>
        <dbReference type="Rhea" id="RHEA:41792"/>
        <dbReference type="Rhea" id="RHEA-COMP:9623"/>
        <dbReference type="Rhea" id="RHEA-COMP:9685"/>
        <dbReference type="ChEBI" id="CHEBI:57287"/>
        <dbReference type="ChEBI" id="CHEBI:57384"/>
        <dbReference type="ChEBI" id="CHEBI:64479"/>
        <dbReference type="ChEBI" id="CHEBI:78449"/>
        <dbReference type="EC" id="2.3.1.39"/>
    </reaction>
</comment>
<organism evidence="6 7">
    <name type="scientific">Fusibacter bizertensis</name>
    <dbReference type="NCBI Taxonomy" id="1488331"/>
    <lineage>
        <taxon>Bacteria</taxon>
        <taxon>Bacillati</taxon>
        <taxon>Bacillota</taxon>
        <taxon>Clostridia</taxon>
        <taxon>Eubacteriales</taxon>
        <taxon>Eubacteriales Family XII. Incertae Sedis</taxon>
        <taxon>Fusibacter</taxon>
    </lineage>
</organism>
<evidence type="ECO:0000313" key="7">
    <source>
        <dbReference type="Proteomes" id="UP001158045"/>
    </source>
</evidence>
<dbReference type="InterPro" id="IPR014043">
    <property type="entry name" value="Acyl_transferase_dom"/>
</dbReference>
<evidence type="ECO:0000256" key="3">
    <source>
        <dbReference type="ARBA" id="ARBA00048462"/>
    </source>
</evidence>
<feature type="domain" description="Malonyl-CoA:ACP transacylase (MAT)" evidence="5">
    <location>
        <begin position="6"/>
        <end position="313"/>
    </location>
</feature>
<keyword evidence="7" id="KW-1185">Reference proteome</keyword>
<reference evidence="6 7" key="1">
    <citation type="submission" date="2023-04" db="EMBL/GenBank/DDBJ databases">
        <title>Fusibacter bizertensis strain WBS, isolated from littoral bottom sediments of the Arctic seas - biochemical and genomic analysis.</title>
        <authorList>
            <person name="Brioukhanov A.L."/>
        </authorList>
    </citation>
    <scope>NUCLEOTIDE SEQUENCE [LARGE SCALE GENOMIC DNA]</scope>
    <source>
        <strain evidence="6 7">WBS</strain>
    </source>
</reference>
<protein>
    <recommendedName>
        <fullName evidence="4">Malonyl CoA-acyl carrier protein transacylase</fullName>
        <ecNumber evidence="4">2.3.1.39</ecNumber>
    </recommendedName>
</protein>
<dbReference type="SUPFAM" id="SSF55048">
    <property type="entry name" value="Probable ACP-binding domain of malonyl-CoA ACP transacylase"/>
    <property type="match status" value="1"/>
</dbReference>
<dbReference type="EMBL" id="JARYZI010000004">
    <property type="protein sequence ID" value="MDH8677914.1"/>
    <property type="molecule type" value="Genomic_DNA"/>
</dbReference>
<dbReference type="SMART" id="SM00827">
    <property type="entry name" value="PKS_AT"/>
    <property type="match status" value="1"/>
</dbReference>
<dbReference type="EC" id="2.3.1.39" evidence="4"/>
<sequence length="319" mass="34373">MKLGYIFAGQGAQKQGMGLDFYNNFESSKAVFDQANLALGYDLKSLIFNGPQESLNETEKTQPAILTTSIAMLKAFESLIDIKPTASAGLSLGEYSAHVCAGSMVFTDAVQLVKKRGAFMQDAVPMGVGGMTALMGLSPEAAEQIAQQASEYGTVEICNYNAPNQIVIGGELAALEMAHEIAKNSGARRVIPLPVSAPFHTSMLKPAELKLEEELANITFHEMKHAVITNVNGRIVSSIDEIPTYLSKQVTSSVRWIECVESMKHMGIDTIVEFGPGNALSSFISKIDKSIKVLSIYDIDSLSAVVDTLKKQTSLEEAI</sequence>
<dbReference type="InterPro" id="IPR001227">
    <property type="entry name" value="Ac_transferase_dom_sf"/>
</dbReference>
<dbReference type="Gene3D" id="3.30.70.250">
    <property type="entry name" value="Malonyl-CoA ACP transacylase, ACP-binding"/>
    <property type="match status" value="1"/>
</dbReference>
<dbReference type="InterPro" id="IPR004410">
    <property type="entry name" value="Malonyl_CoA-ACP_transAc_FabD"/>
</dbReference>
<dbReference type="PIRSF" id="PIRSF000446">
    <property type="entry name" value="Mct"/>
    <property type="match status" value="1"/>
</dbReference>
<evidence type="ECO:0000256" key="1">
    <source>
        <dbReference type="ARBA" id="ARBA00022679"/>
    </source>
</evidence>
<gene>
    <name evidence="6" type="primary">fabD</name>
    <name evidence="6" type="ORF">QE109_07130</name>
</gene>
<proteinExistence type="inferred from homology"/>
<comment type="similarity">
    <text evidence="4">Belongs to the fabD family.</text>
</comment>
<keyword evidence="1 4" id="KW-0808">Transferase</keyword>
<accession>A0ABT6NBW5</accession>
<evidence type="ECO:0000313" key="6">
    <source>
        <dbReference type="EMBL" id="MDH8677914.1"/>
    </source>
</evidence>
<dbReference type="PANTHER" id="PTHR42681:SF1">
    <property type="entry name" value="MALONYL-COA-ACYL CARRIER PROTEIN TRANSACYLASE, MITOCHONDRIAL"/>
    <property type="match status" value="1"/>
</dbReference>
<dbReference type="InterPro" id="IPR024925">
    <property type="entry name" value="Malonyl_CoA-ACP_transAc"/>
</dbReference>
<dbReference type="InterPro" id="IPR016035">
    <property type="entry name" value="Acyl_Trfase/lysoPLipase"/>
</dbReference>
<comment type="caution">
    <text evidence="6">The sequence shown here is derived from an EMBL/GenBank/DDBJ whole genome shotgun (WGS) entry which is preliminary data.</text>
</comment>
<dbReference type="InterPro" id="IPR050858">
    <property type="entry name" value="Mal-CoA-ACP_Trans/PKS_FabD"/>
</dbReference>
<dbReference type="InterPro" id="IPR016036">
    <property type="entry name" value="Malonyl_transacylase_ACP-bd"/>
</dbReference>
<keyword evidence="2 4" id="KW-0012">Acyltransferase</keyword>